<dbReference type="Gene3D" id="3.30.70.120">
    <property type="match status" value="1"/>
</dbReference>
<evidence type="ECO:0000256" key="6">
    <source>
        <dbReference type="SAM" id="Phobius"/>
    </source>
</evidence>
<organism evidence="9 11">
    <name type="scientific">Streptococcus agalactiae</name>
    <dbReference type="NCBI Taxonomy" id="1311"/>
    <lineage>
        <taxon>Bacteria</taxon>
        <taxon>Bacillati</taxon>
        <taxon>Bacillota</taxon>
        <taxon>Bacilli</taxon>
        <taxon>Lactobacillales</taxon>
        <taxon>Streptococcaceae</taxon>
        <taxon>Streptococcus</taxon>
    </lineage>
</organism>
<dbReference type="RefSeq" id="WP_000915479.1">
    <property type="nucleotide sequence ID" value="NZ_AP018935.1"/>
</dbReference>
<evidence type="ECO:0000313" key="10">
    <source>
        <dbReference type="Proteomes" id="UP000035174"/>
    </source>
</evidence>
<dbReference type="Pfam" id="PF02588">
    <property type="entry name" value="YitT_membrane"/>
    <property type="match status" value="1"/>
</dbReference>
<dbReference type="InterPro" id="IPR015867">
    <property type="entry name" value="N-reg_PII/ATP_PRibTrfase_C"/>
</dbReference>
<reference evidence="8 10" key="1">
    <citation type="journal article" date="2015" name="PLoS ONE">
        <title>Genomic analysis reveals the molecular basis for capsule loss in the group B streptococcus population.</title>
        <authorList>
            <consortium name="DEVANI Consortium"/>
            <person name="Rosini R."/>
            <person name="Campisi E."/>
            <person name="De Chiara M."/>
            <person name="Tettelin H."/>
            <person name="Rinaudo D."/>
            <person name="Toniolo C."/>
            <person name="Metruccio M."/>
            <person name="Guidotti S."/>
            <person name="Sorensen U.B."/>
            <person name="Kilian M."/>
            <person name="Ramirez M."/>
            <person name="Janulczyk R."/>
            <person name="Donati C."/>
            <person name="Grandi G."/>
            <person name="Margarit I."/>
        </authorList>
    </citation>
    <scope>NUCLEOTIDE SEQUENCE [LARGE SCALE GENOMIC DNA]</scope>
    <source>
        <strain evidence="8 10">ES-PW-063</strain>
    </source>
</reference>
<keyword evidence="3 6" id="KW-0812">Transmembrane</keyword>
<dbReference type="PANTHER" id="PTHR33545:SF10">
    <property type="entry name" value="UPF0750 MEMBRANE PROTEIN YPJC"/>
    <property type="match status" value="1"/>
</dbReference>
<dbReference type="GO" id="GO:0005886">
    <property type="term" value="C:plasma membrane"/>
    <property type="evidence" value="ECO:0007669"/>
    <property type="project" value="UniProtKB-SubCell"/>
</dbReference>
<feature type="transmembrane region" description="Helical" evidence="6">
    <location>
        <begin position="12"/>
        <end position="32"/>
    </location>
</feature>
<keyword evidence="4 6" id="KW-1133">Transmembrane helix</keyword>
<keyword evidence="5 6" id="KW-0472">Membrane</keyword>
<gene>
    <name evidence="9" type="ORF">QP229_05790</name>
    <name evidence="8" type="ORF">WA45_05725</name>
</gene>
<comment type="caution">
    <text evidence="9">The sequence shown here is derived from an EMBL/GenBank/DDBJ whole genome shotgun (WGS) entry which is preliminary data.</text>
</comment>
<sequence>MLKLDLKTKIKETILIAFGVALYTFGFVKFNMANHLAEGGISGVTLIIHALFGVNPALSSLLLNIPLFILGARILGKKSLLLTIYGTVLMSFFMWFWQQIPVTVPLKNDMMLVAVAAGILAGTGSGLVFRYGATTGGADIIGRIVEEKSGIKLGQTLLFIDAIVLTSSLVYINLQQMLYTLVASFVFSQVLTNVENGGYTVRGMIIITKESESAAATILHEINRGVTFLRGQGAYSGREHDVLYVALNPSEVRDVKEIMADLDPDAFISVINVDEVISSDFKIRRRNYDK</sequence>
<feature type="transmembrane region" description="Helical" evidence="6">
    <location>
        <begin position="110"/>
        <end position="132"/>
    </location>
</feature>
<feature type="domain" description="DUF2179" evidence="7">
    <location>
        <begin position="224"/>
        <end position="276"/>
    </location>
</feature>
<evidence type="ECO:0000313" key="11">
    <source>
        <dbReference type="Proteomes" id="UP001230629"/>
    </source>
</evidence>
<dbReference type="AlphaFoldDB" id="A0AAW6XV88"/>
<evidence type="ECO:0000256" key="1">
    <source>
        <dbReference type="ARBA" id="ARBA00004651"/>
    </source>
</evidence>
<evidence type="ECO:0000313" key="8">
    <source>
        <dbReference type="EMBL" id="KLJ29000.1"/>
    </source>
</evidence>
<protein>
    <submittedName>
        <fullName evidence="8">Membrane protein</fullName>
    </submittedName>
    <submittedName>
        <fullName evidence="9">YitT family protein</fullName>
    </submittedName>
</protein>
<dbReference type="InterPro" id="IPR019264">
    <property type="entry name" value="DUF2179"/>
</dbReference>
<evidence type="ECO:0000256" key="3">
    <source>
        <dbReference type="ARBA" id="ARBA00022692"/>
    </source>
</evidence>
<dbReference type="EMBL" id="LCVB01000028">
    <property type="protein sequence ID" value="KLJ29000.1"/>
    <property type="molecule type" value="Genomic_DNA"/>
</dbReference>
<dbReference type="CDD" id="cd16380">
    <property type="entry name" value="YitT_C"/>
    <property type="match status" value="1"/>
</dbReference>
<dbReference type="EMBL" id="JASOIH010000004">
    <property type="protein sequence ID" value="MDK6899504.1"/>
    <property type="molecule type" value="Genomic_DNA"/>
</dbReference>
<dbReference type="Proteomes" id="UP000035174">
    <property type="component" value="Unassembled WGS sequence"/>
</dbReference>
<dbReference type="InterPro" id="IPR003740">
    <property type="entry name" value="YitT"/>
</dbReference>
<comment type="subcellular location">
    <subcellularLocation>
        <location evidence="1">Cell membrane</location>
        <topology evidence="1">Multi-pass membrane protein</topology>
    </subcellularLocation>
</comment>
<accession>A0AAW6XV88</accession>
<dbReference type="Proteomes" id="UP001230629">
    <property type="component" value="Unassembled WGS sequence"/>
</dbReference>
<dbReference type="InterPro" id="IPR051461">
    <property type="entry name" value="UPF0750_membrane"/>
</dbReference>
<evidence type="ECO:0000256" key="5">
    <source>
        <dbReference type="ARBA" id="ARBA00023136"/>
    </source>
</evidence>
<dbReference type="KEGG" id="sagg:EN73_10070"/>
<evidence type="ECO:0000256" key="4">
    <source>
        <dbReference type="ARBA" id="ARBA00022989"/>
    </source>
</evidence>
<dbReference type="Pfam" id="PF10035">
    <property type="entry name" value="DUF2179"/>
    <property type="match status" value="1"/>
</dbReference>
<evidence type="ECO:0000313" key="9">
    <source>
        <dbReference type="EMBL" id="MDK6899504.1"/>
    </source>
</evidence>
<proteinExistence type="predicted"/>
<dbReference type="PANTHER" id="PTHR33545">
    <property type="entry name" value="UPF0750 MEMBRANE PROTEIN YITT-RELATED"/>
    <property type="match status" value="1"/>
</dbReference>
<keyword evidence="2" id="KW-1003">Cell membrane</keyword>
<evidence type="ECO:0000256" key="2">
    <source>
        <dbReference type="ARBA" id="ARBA00022475"/>
    </source>
</evidence>
<reference evidence="9" key="2">
    <citation type="submission" date="2023-05" db="EMBL/GenBank/DDBJ databases">
        <title>Cataloging the Phylogenetic Diversity of Human Bladder Bacteria.</title>
        <authorList>
            <person name="Du J."/>
        </authorList>
    </citation>
    <scope>NUCLEOTIDE SEQUENCE</scope>
    <source>
        <strain evidence="9">UMB8703</strain>
    </source>
</reference>
<name>A0AAW6XV88_STRAG</name>
<dbReference type="PIRSF" id="PIRSF006483">
    <property type="entry name" value="Membrane_protein_YitT"/>
    <property type="match status" value="1"/>
</dbReference>
<feature type="transmembrane region" description="Helical" evidence="6">
    <location>
        <begin position="80"/>
        <end position="98"/>
    </location>
</feature>
<feature type="transmembrane region" description="Helical" evidence="6">
    <location>
        <begin position="44"/>
        <end position="68"/>
    </location>
</feature>
<evidence type="ECO:0000259" key="7">
    <source>
        <dbReference type="Pfam" id="PF10035"/>
    </source>
</evidence>